<evidence type="ECO:0000313" key="3">
    <source>
        <dbReference type="Proteomes" id="UP000286415"/>
    </source>
</evidence>
<dbReference type="AlphaFoldDB" id="A0A8T1M9U0"/>
<feature type="compositionally biased region" description="Gly residues" evidence="1">
    <location>
        <begin position="152"/>
        <end position="162"/>
    </location>
</feature>
<organism evidence="2 3">
    <name type="scientific">Clonorchis sinensis</name>
    <name type="common">Chinese liver fluke</name>
    <dbReference type="NCBI Taxonomy" id="79923"/>
    <lineage>
        <taxon>Eukaryota</taxon>
        <taxon>Metazoa</taxon>
        <taxon>Spiralia</taxon>
        <taxon>Lophotrochozoa</taxon>
        <taxon>Platyhelminthes</taxon>
        <taxon>Trematoda</taxon>
        <taxon>Digenea</taxon>
        <taxon>Opisthorchiida</taxon>
        <taxon>Opisthorchiata</taxon>
        <taxon>Opisthorchiidae</taxon>
        <taxon>Clonorchis</taxon>
    </lineage>
</organism>
<evidence type="ECO:0000256" key="1">
    <source>
        <dbReference type="SAM" id="MobiDB-lite"/>
    </source>
</evidence>
<feature type="compositionally biased region" description="Basic and acidic residues" evidence="1">
    <location>
        <begin position="129"/>
        <end position="139"/>
    </location>
</feature>
<dbReference type="Proteomes" id="UP000286415">
    <property type="component" value="Unassembled WGS sequence"/>
</dbReference>
<protein>
    <submittedName>
        <fullName evidence="2">Uncharacterized protein</fullName>
    </submittedName>
</protein>
<name>A0A8T1M9U0_CLOSI</name>
<comment type="caution">
    <text evidence="2">The sequence shown here is derived from an EMBL/GenBank/DDBJ whole genome shotgun (WGS) entry which is preliminary data.</text>
</comment>
<keyword evidence="3" id="KW-1185">Reference proteome</keyword>
<feature type="region of interest" description="Disordered" evidence="1">
    <location>
        <begin position="79"/>
        <end position="181"/>
    </location>
</feature>
<dbReference type="EMBL" id="NIRI02000056">
    <property type="protein sequence ID" value="KAG5446157.1"/>
    <property type="molecule type" value="Genomic_DNA"/>
</dbReference>
<accession>A0A8T1M9U0</accession>
<reference evidence="2 3" key="1">
    <citation type="journal article" date="2018" name="Biotechnol. Adv.">
        <title>Improved genomic resources and new bioinformatic workflow for the carcinogenic parasite Clonorchis sinensis: Biotechnological implications.</title>
        <authorList>
            <person name="Wang D."/>
            <person name="Korhonen P.K."/>
            <person name="Gasser R.B."/>
            <person name="Young N.D."/>
        </authorList>
    </citation>
    <scope>NUCLEOTIDE SEQUENCE [LARGE SCALE GENOMIC DNA]</scope>
    <source>
        <strain evidence="2">Cs-k2</strain>
    </source>
</reference>
<dbReference type="OrthoDB" id="10576473at2759"/>
<sequence>MGIPKFVAMELLFLKFPRGCQPASHNLLDKGRRDQHFKAAILGFSSKSTSAIASTVLPNENNGNKPEYDQVAWKVEGAVTTGESAGKDNGGDVELDKSVGTEEAIKDADNEEILVRDSREKGNSTLSKKQLESQDRRDVGSNWKEVLNFSPQGGGGSSGKGRGCPNSGGRDSSLGHHSEMK</sequence>
<evidence type="ECO:0000313" key="2">
    <source>
        <dbReference type="EMBL" id="KAG5446157.1"/>
    </source>
</evidence>
<gene>
    <name evidence="2" type="ORF">CSKR_203408</name>
</gene>
<proteinExistence type="predicted"/>
<feature type="compositionally biased region" description="Basic and acidic residues" evidence="1">
    <location>
        <begin position="85"/>
        <end position="122"/>
    </location>
</feature>
<reference evidence="2 3" key="2">
    <citation type="journal article" date="2021" name="Genomics">
        <title>High-quality reference genome for Clonorchis sinensis.</title>
        <authorList>
            <person name="Young N.D."/>
            <person name="Stroehlein A.J."/>
            <person name="Kinkar L."/>
            <person name="Wang T."/>
            <person name="Sohn W.M."/>
            <person name="Chang B.C.H."/>
            <person name="Kaur P."/>
            <person name="Weisz D."/>
            <person name="Dudchenko O."/>
            <person name="Aiden E.L."/>
            <person name="Korhonen P.K."/>
            <person name="Gasser R.B."/>
        </authorList>
    </citation>
    <scope>NUCLEOTIDE SEQUENCE [LARGE SCALE GENOMIC DNA]</scope>
    <source>
        <strain evidence="2">Cs-k2</strain>
    </source>
</reference>